<evidence type="ECO:0000256" key="3">
    <source>
        <dbReference type="ARBA" id="ARBA00022490"/>
    </source>
</evidence>
<gene>
    <name evidence="6" type="ORF">PAUS00366_LOCUS12913</name>
</gene>
<reference evidence="6" key="1">
    <citation type="submission" date="2021-01" db="EMBL/GenBank/DDBJ databases">
        <authorList>
            <person name="Corre E."/>
            <person name="Pelletier E."/>
            <person name="Niang G."/>
            <person name="Scheremetjew M."/>
            <person name="Finn R."/>
            <person name="Kale V."/>
            <person name="Holt S."/>
            <person name="Cochrane G."/>
            <person name="Meng A."/>
            <person name="Brown T."/>
            <person name="Cohen L."/>
        </authorList>
    </citation>
    <scope>NUCLEOTIDE SEQUENCE</scope>
    <source>
        <strain evidence="6">10249 10 AB</strain>
    </source>
</reference>
<organism evidence="6">
    <name type="scientific">Pseudo-nitzschia australis</name>
    <dbReference type="NCBI Taxonomy" id="44445"/>
    <lineage>
        <taxon>Eukaryota</taxon>
        <taxon>Sar</taxon>
        <taxon>Stramenopiles</taxon>
        <taxon>Ochrophyta</taxon>
        <taxon>Bacillariophyta</taxon>
        <taxon>Bacillariophyceae</taxon>
        <taxon>Bacillariophycidae</taxon>
        <taxon>Bacillariales</taxon>
        <taxon>Bacillariaceae</taxon>
        <taxon>Pseudo-nitzschia</taxon>
    </lineage>
</organism>
<evidence type="ECO:0000313" key="6">
    <source>
        <dbReference type="EMBL" id="CAE0720159.1"/>
    </source>
</evidence>
<dbReference type="EMBL" id="HBIX01018029">
    <property type="protein sequence ID" value="CAE0720159.1"/>
    <property type="molecule type" value="Transcribed_RNA"/>
</dbReference>
<dbReference type="InterPro" id="IPR044159">
    <property type="entry name" value="IQM"/>
</dbReference>
<dbReference type="GO" id="GO:0005634">
    <property type="term" value="C:nucleus"/>
    <property type="evidence" value="ECO:0007669"/>
    <property type="project" value="UniProtKB-SubCell"/>
</dbReference>
<name>A0A7S4AME0_9STRA</name>
<feature type="region of interest" description="Disordered" evidence="5">
    <location>
        <begin position="1"/>
        <end position="37"/>
    </location>
</feature>
<feature type="compositionally biased region" description="Basic and acidic residues" evidence="5">
    <location>
        <begin position="24"/>
        <end position="37"/>
    </location>
</feature>
<sequence length="719" mass="80348">MNEDRLEEQRQTPALPMRNTPSSGRDHTSKGDSGDMKLKALNNIAHNASGRSISPRMREEDADLLESMHYASSQVSQYTPDGTPLLRPKDRSLPMQDVAFISMPLASTSEILTKKQDGNEKYRNISMSLSFRGNDNDNSISDGGASVGNGWSLNYSGPVHTDSGANEPQSMPSTPGKHHDSCVRKLLSGEIRTFSVEMDENDVSEPGDDGLDRNQYAIPETTVQQEVNHEQMEEGERTQPPDSIAHDVSFNKTEQDGMAKRRRVSDAILFAQSVRERISINPDDLCIIDDSEIDDDDDDDDSDDDDEVNEEDIESKEKAALNHSIHENVLSSEYLIGLSPVAPKKAKPTIDHETPIRKSSNIESLNFGHRRKGRNHTWPFQQPLDIEFSSMNHLSDGIGDRTNFVYKGICANPPEITKRGIQRGNYAQLHRKAWLEVSDKYHRYGKNLRLYYRYWERLGFPTNQFFDWLDSKGEAAGQPLPNLEECPRSVLDADTVLYITNLDITDGYELGITPGEDGRGLVVNVHGDPVQTGPDGWIFILRDNSTYGAPKITSVSGQSKQRFHHSSFFGGKAVASAGIFITDSQGYLTRLYPHSGHYRPGEAHMQRMLFVLYRKGIDLRTLDVDTQQLSHVSREKDTGKVKTESGGEVKEKKVKKVDSLHLEKAADVACFLAHKADFIGKGIFDKIHQIRKADVTSVSEALHLVNNGKHARTANSCNI</sequence>
<dbReference type="PANTHER" id="PTHR31250">
    <property type="entry name" value="IQ DOMAIN-CONTAINING PROTEIN IQM3"/>
    <property type="match status" value="1"/>
</dbReference>
<feature type="region of interest" description="Disordered" evidence="5">
    <location>
        <begin position="158"/>
        <end position="181"/>
    </location>
</feature>
<evidence type="ECO:0000256" key="4">
    <source>
        <dbReference type="ARBA" id="ARBA00023242"/>
    </source>
</evidence>
<feature type="compositionally biased region" description="Acidic residues" evidence="5">
    <location>
        <begin position="286"/>
        <end position="314"/>
    </location>
</feature>
<evidence type="ECO:0000256" key="2">
    <source>
        <dbReference type="ARBA" id="ARBA00004496"/>
    </source>
</evidence>
<evidence type="ECO:0000256" key="5">
    <source>
        <dbReference type="SAM" id="MobiDB-lite"/>
    </source>
</evidence>
<feature type="compositionally biased region" description="Polar residues" evidence="5">
    <location>
        <begin position="163"/>
        <end position="173"/>
    </location>
</feature>
<dbReference type="GO" id="GO:0005737">
    <property type="term" value="C:cytoplasm"/>
    <property type="evidence" value="ECO:0007669"/>
    <property type="project" value="UniProtKB-SubCell"/>
</dbReference>
<feature type="region of interest" description="Disordered" evidence="5">
    <location>
        <begin position="286"/>
        <end position="321"/>
    </location>
</feature>
<protein>
    <submittedName>
        <fullName evidence="6">Uncharacterized protein</fullName>
    </submittedName>
</protein>
<keyword evidence="4" id="KW-0539">Nucleus</keyword>
<dbReference type="AlphaFoldDB" id="A0A7S4AME0"/>
<evidence type="ECO:0000256" key="1">
    <source>
        <dbReference type="ARBA" id="ARBA00004123"/>
    </source>
</evidence>
<accession>A0A7S4AME0</accession>
<comment type="subcellular location">
    <subcellularLocation>
        <location evidence="2">Cytoplasm</location>
    </subcellularLocation>
    <subcellularLocation>
        <location evidence="1">Nucleus</location>
    </subcellularLocation>
</comment>
<proteinExistence type="predicted"/>
<dbReference type="PANTHER" id="PTHR31250:SF27">
    <property type="entry name" value="IQ DOMAIN-CONTAINING PROTEIN IQM5"/>
    <property type="match status" value="1"/>
</dbReference>
<keyword evidence="3" id="KW-0963">Cytoplasm</keyword>